<dbReference type="EMBL" id="RBTW01000251">
    <property type="protein sequence ID" value="RMU16659.1"/>
    <property type="molecule type" value="Genomic_DNA"/>
</dbReference>
<keyword evidence="3" id="KW-0378">Hydrolase</keyword>
<dbReference type="PANTHER" id="PTHR43405:SF1">
    <property type="entry name" value="GLYCOSYL HYDROLASE DIGH"/>
    <property type="match status" value="1"/>
</dbReference>
<dbReference type="SUPFAM" id="SSF51445">
    <property type="entry name" value="(Trans)glycosidases"/>
    <property type="match status" value="1"/>
</dbReference>
<evidence type="ECO:0000313" key="4">
    <source>
        <dbReference type="Proteomes" id="UP000271817"/>
    </source>
</evidence>
<gene>
    <name evidence="3" type="ORF">ALP33_102679</name>
</gene>
<keyword evidence="1" id="KW-0732">Signal</keyword>
<evidence type="ECO:0000313" key="3">
    <source>
        <dbReference type="EMBL" id="RMU16659.1"/>
    </source>
</evidence>
<name>A0AB37R1H7_PSEAV</name>
<dbReference type="Proteomes" id="UP000271817">
    <property type="component" value="Unassembled WGS sequence"/>
</dbReference>
<proteinExistence type="predicted"/>
<dbReference type="Pfam" id="PF02638">
    <property type="entry name" value="GHL10"/>
    <property type="match status" value="1"/>
</dbReference>
<organism evidence="3 4">
    <name type="scientific">Pseudomonas amygdali pv. lachrymans</name>
    <name type="common">Pseudomonas syringae pv. lachrymans</name>
    <dbReference type="NCBI Taxonomy" id="53707"/>
    <lineage>
        <taxon>Bacteria</taxon>
        <taxon>Pseudomonadati</taxon>
        <taxon>Pseudomonadota</taxon>
        <taxon>Gammaproteobacteria</taxon>
        <taxon>Pseudomonadales</taxon>
        <taxon>Pseudomonadaceae</taxon>
        <taxon>Pseudomonas</taxon>
        <taxon>Pseudomonas amygdali</taxon>
    </lineage>
</organism>
<dbReference type="GO" id="GO:0016787">
    <property type="term" value="F:hydrolase activity"/>
    <property type="evidence" value="ECO:0007669"/>
    <property type="project" value="UniProtKB-KW"/>
</dbReference>
<protein>
    <submittedName>
        <fullName evidence="3">Glycoside hydrolase</fullName>
    </submittedName>
</protein>
<comment type="caution">
    <text evidence="3">The sequence shown here is derived from an EMBL/GenBank/DDBJ whole genome shotgun (WGS) entry which is preliminary data.</text>
</comment>
<accession>A0AB37R1H7</accession>
<dbReference type="InterPro" id="IPR017853">
    <property type="entry name" value="GH"/>
</dbReference>
<sequence>MTPRPVCLKRILNGREPQRTALFSTPAYLKFRRGLVVLLKKLSLNTMLMPFNSMIIFIMKLQARCCSDDATYQKYNTNFTTKADWRRNNTYSLVDTCHKKIAAVKADVLFGVSPAGVWRNKSDDPLGSDTQAGASNYDFAYADTRKWVIDGIIDYIAPQVYWPFAREVARYDAITQWWADTVSGTGTALYIGMALYKVGTASETEPDWTVEGGVPEITRQLDLNDSLTEVSGCMLFRHIFLRASQTQQVVDYLKLRWADV</sequence>
<dbReference type="InterPro" id="IPR052177">
    <property type="entry name" value="Divisome_Glycosyl_Hydrolase"/>
</dbReference>
<dbReference type="PANTHER" id="PTHR43405">
    <property type="entry name" value="GLYCOSYL HYDROLASE DIGH"/>
    <property type="match status" value="1"/>
</dbReference>
<evidence type="ECO:0000256" key="1">
    <source>
        <dbReference type="ARBA" id="ARBA00022729"/>
    </source>
</evidence>
<dbReference type="InterPro" id="IPR003790">
    <property type="entry name" value="GHL10"/>
</dbReference>
<feature type="domain" description="Glycosyl hydrolase-like 10" evidence="2">
    <location>
        <begin position="67"/>
        <end position="209"/>
    </location>
</feature>
<evidence type="ECO:0000259" key="2">
    <source>
        <dbReference type="Pfam" id="PF02638"/>
    </source>
</evidence>
<dbReference type="AlphaFoldDB" id="A0AB37R1H7"/>
<reference evidence="3 4" key="1">
    <citation type="submission" date="2018-08" db="EMBL/GenBank/DDBJ databases">
        <title>Recombination of ecologically and evolutionarily significant loci maintains genetic cohesion in the Pseudomonas syringae species complex.</title>
        <authorList>
            <person name="Dillon M."/>
            <person name="Thakur S."/>
            <person name="Almeida R.N.D."/>
            <person name="Weir B.S."/>
            <person name="Guttman D.S."/>
        </authorList>
    </citation>
    <scope>NUCLEOTIDE SEQUENCE [LARGE SCALE GENOMIC DNA]</scope>
    <source>
        <strain evidence="3 4">ICMP 3402</strain>
    </source>
</reference>